<feature type="domain" description="ABC transporter" evidence="5">
    <location>
        <begin position="2"/>
        <end position="243"/>
    </location>
</feature>
<keyword evidence="7" id="KW-1185">Reference proteome</keyword>
<evidence type="ECO:0000256" key="2">
    <source>
        <dbReference type="ARBA" id="ARBA00022741"/>
    </source>
</evidence>
<dbReference type="AlphaFoldDB" id="A0A1H4BDQ5"/>
<keyword evidence="3" id="KW-0067">ATP-binding</keyword>
<keyword evidence="1" id="KW-0677">Repeat</keyword>
<feature type="domain" description="ABC transporter" evidence="5">
    <location>
        <begin position="345"/>
        <end position="564"/>
    </location>
</feature>
<feature type="region of interest" description="Disordered" evidence="4">
    <location>
        <begin position="256"/>
        <end position="292"/>
    </location>
</feature>
<evidence type="ECO:0000313" key="7">
    <source>
        <dbReference type="Proteomes" id="UP000199041"/>
    </source>
</evidence>
<dbReference type="PROSITE" id="PS00211">
    <property type="entry name" value="ABC_TRANSPORTER_1"/>
    <property type="match status" value="1"/>
</dbReference>
<dbReference type="GO" id="GO:0005524">
    <property type="term" value="F:ATP binding"/>
    <property type="evidence" value="ECO:0007669"/>
    <property type="project" value="UniProtKB-KW"/>
</dbReference>
<accession>A0A1H4BDQ5</accession>
<dbReference type="OrthoDB" id="613473at2"/>
<dbReference type="CDD" id="cd03221">
    <property type="entry name" value="ABCF_EF-3"/>
    <property type="match status" value="1"/>
</dbReference>
<dbReference type="InterPro" id="IPR050611">
    <property type="entry name" value="ABCF"/>
</dbReference>
<dbReference type="PANTHER" id="PTHR19211:SF6">
    <property type="entry name" value="BLL7188 PROTEIN"/>
    <property type="match status" value="1"/>
</dbReference>
<dbReference type="RefSeq" id="WP_091400041.1">
    <property type="nucleotide sequence ID" value="NZ_FNQY01000020.1"/>
</dbReference>
<reference evidence="6 7" key="1">
    <citation type="submission" date="2016-10" db="EMBL/GenBank/DDBJ databases">
        <authorList>
            <person name="de Groot N.N."/>
        </authorList>
    </citation>
    <scope>NUCLEOTIDE SEQUENCE [LARGE SCALE GENOMIC DNA]</scope>
    <source>
        <strain evidence="6 7">Vu-144</strain>
    </source>
</reference>
<dbReference type="PROSITE" id="PS50893">
    <property type="entry name" value="ABC_TRANSPORTER_2"/>
    <property type="match status" value="2"/>
</dbReference>
<dbReference type="GO" id="GO:0016887">
    <property type="term" value="F:ATP hydrolysis activity"/>
    <property type="evidence" value="ECO:0007669"/>
    <property type="project" value="InterPro"/>
</dbReference>
<dbReference type="InterPro" id="IPR017871">
    <property type="entry name" value="ABC_transporter-like_CS"/>
</dbReference>
<evidence type="ECO:0000256" key="3">
    <source>
        <dbReference type="ARBA" id="ARBA00022840"/>
    </source>
</evidence>
<evidence type="ECO:0000259" key="5">
    <source>
        <dbReference type="PROSITE" id="PS50893"/>
    </source>
</evidence>
<proteinExistence type="predicted"/>
<keyword evidence="2" id="KW-0547">Nucleotide-binding</keyword>
<evidence type="ECO:0000313" key="6">
    <source>
        <dbReference type="EMBL" id="SEA46293.1"/>
    </source>
</evidence>
<dbReference type="InterPro" id="IPR027417">
    <property type="entry name" value="P-loop_NTPase"/>
</dbReference>
<dbReference type="STRING" id="551991.SAMN05192529_12030"/>
<protein>
    <submittedName>
        <fullName evidence="6">ATPase components of ABC transporters with duplicated ATPase domains</fullName>
    </submittedName>
</protein>
<evidence type="ECO:0000256" key="1">
    <source>
        <dbReference type="ARBA" id="ARBA00022737"/>
    </source>
</evidence>
<dbReference type="SMART" id="SM00382">
    <property type="entry name" value="AAA"/>
    <property type="match status" value="2"/>
</dbReference>
<dbReference type="SUPFAM" id="SSF52540">
    <property type="entry name" value="P-loop containing nucleoside triphosphate hydrolases"/>
    <property type="match status" value="2"/>
</dbReference>
<sequence length="565" mass="63436">MLHLDQLTYSHPNCPVLLKDLNLSLPPGLTGVVGANGSGKSTLLQLIAGKLQPTLGKITCQEPLHYVPQHYGQFDQLTVAEVLEIQPALQALYEILNGNTSPHNFEILADQWDLEERLIIALNKWGLKSGNITAQGQVAPGTFLSKLSGGMKTKVLLSGLSLHNPSFILLDEPTNHLDLESRSRLYDYLQGFSGTALIVTHDRALLDRMQHILQLDNQGLTLYGGNYDFFLMEQAKHEAALERQLSTKSQILKAAERTQRQALERKQKQDSRGKQKQQKAGLPTILQHSLQGKAENSRADLLESHHKKLSGIKADLSELRNQQRRKEAMRFEVEDSKRPIGKILLEATDLNFSYPNHSKPIPGQRPIWSIPLTFKIPSGIRCIIEGKNGSGKSTLFALIAEKLQPDQGHFRYWNSQDKQIGKPQPLTILTLDQDYTLINNNLTIFEQAMSYKSPECLPSEVGIILTRFLFTVDYWDRRCLNLSGGERMRLALCTLQLRKQAPDILILDEPTNNLDLAHLEILTTAIKSYKGTLLVSSHDIQFLEEINMTDRLLINEGGKIVPFAS</sequence>
<organism evidence="6 7">
    <name type="scientific">Arachidicoccus rhizosphaerae</name>
    <dbReference type="NCBI Taxonomy" id="551991"/>
    <lineage>
        <taxon>Bacteria</taxon>
        <taxon>Pseudomonadati</taxon>
        <taxon>Bacteroidota</taxon>
        <taxon>Chitinophagia</taxon>
        <taxon>Chitinophagales</taxon>
        <taxon>Chitinophagaceae</taxon>
        <taxon>Arachidicoccus</taxon>
    </lineage>
</organism>
<dbReference type="Gene3D" id="3.40.50.300">
    <property type="entry name" value="P-loop containing nucleotide triphosphate hydrolases"/>
    <property type="match status" value="2"/>
</dbReference>
<feature type="compositionally biased region" description="Basic and acidic residues" evidence="4">
    <location>
        <begin position="256"/>
        <end position="273"/>
    </location>
</feature>
<dbReference type="InterPro" id="IPR003439">
    <property type="entry name" value="ABC_transporter-like_ATP-bd"/>
</dbReference>
<name>A0A1H4BDQ5_9BACT</name>
<dbReference type="InterPro" id="IPR003593">
    <property type="entry name" value="AAA+_ATPase"/>
</dbReference>
<gene>
    <name evidence="6" type="ORF">SAMN05192529_12030</name>
</gene>
<dbReference type="Proteomes" id="UP000199041">
    <property type="component" value="Unassembled WGS sequence"/>
</dbReference>
<dbReference type="EMBL" id="FNQY01000020">
    <property type="protein sequence ID" value="SEA46293.1"/>
    <property type="molecule type" value="Genomic_DNA"/>
</dbReference>
<dbReference type="Pfam" id="PF00005">
    <property type="entry name" value="ABC_tran"/>
    <property type="match status" value="2"/>
</dbReference>
<evidence type="ECO:0000256" key="4">
    <source>
        <dbReference type="SAM" id="MobiDB-lite"/>
    </source>
</evidence>
<dbReference type="PANTHER" id="PTHR19211">
    <property type="entry name" value="ATP-BINDING TRANSPORT PROTEIN-RELATED"/>
    <property type="match status" value="1"/>
</dbReference>